<sequence length="276" mass="31169">EPEIRLGVNDQPVVDNFNDTYLDQSLAYELDIDDPNNPWITHQTEGNAVQGLEITLQFPGGLYRINDEGKLKNASVTVQAQYSRVGADDWRNLTSGAVTITQATNTSFQVTYQVDRLIPAQYEVRARCISKDGTNTRYSTRVFWTQLSSIIYDDFSRPGKVLVGIKALATNQLSGGMPNITWLQTRNDVWVWNPQAGEYQKKPATNPAWAAYDIIHRCRQIKDLHTGSCEFVAQGAPAARLVYQDFANWAAFCEDRRLTFNYIFTTAGDLWSALQK</sequence>
<gene>
    <name evidence="2" type="ORF">ALO_20257</name>
</gene>
<feature type="non-terminal residue" evidence="2">
    <location>
        <position position="1"/>
    </location>
</feature>
<name>F7NPK6_9FIRM</name>
<feature type="domain" description="Tip attachment protein J HDII-ins2" evidence="1">
    <location>
        <begin position="36"/>
        <end position="152"/>
    </location>
</feature>
<dbReference type="RefSeq" id="WP_004099416.1">
    <property type="nucleotide sequence ID" value="NZ_AFGF01000255.1"/>
</dbReference>
<comment type="caution">
    <text evidence="2">The sequence shown here is derived from an EMBL/GenBank/DDBJ whole genome shotgun (WGS) entry which is preliminary data.</text>
</comment>
<reference evidence="2 3" key="1">
    <citation type="journal article" date="2011" name="EMBO J.">
        <title>Structural diversity of bacterial flagellar motors.</title>
        <authorList>
            <person name="Chen S."/>
            <person name="Beeby M."/>
            <person name="Murphy G.E."/>
            <person name="Leadbetter J.R."/>
            <person name="Hendrixson D.R."/>
            <person name="Briegel A."/>
            <person name="Li Z."/>
            <person name="Shi J."/>
            <person name="Tocheva E.I."/>
            <person name="Muller A."/>
            <person name="Dobro M.J."/>
            <person name="Jensen G.J."/>
        </authorList>
    </citation>
    <scope>NUCLEOTIDE SEQUENCE [LARGE SCALE GENOMIC DNA]</scope>
    <source>
        <strain evidence="2 3">DSM 6540</strain>
    </source>
</reference>
<keyword evidence="3" id="KW-1185">Reference proteome</keyword>
<dbReference type="EMBL" id="AFGF01000255">
    <property type="protein sequence ID" value="EGO62026.1"/>
    <property type="molecule type" value="Genomic_DNA"/>
</dbReference>
<protein>
    <submittedName>
        <fullName evidence="2">Tail fiber protein, truncation</fullName>
    </submittedName>
</protein>
<dbReference type="Pfam" id="PF24801">
    <property type="entry name" value="FNIII-A_GpJ"/>
    <property type="match status" value="1"/>
</dbReference>
<dbReference type="Proteomes" id="UP000003240">
    <property type="component" value="Unassembled WGS sequence"/>
</dbReference>
<dbReference type="eggNOG" id="COG4733">
    <property type="taxonomic scope" value="Bacteria"/>
</dbReference>
<organism evidence="2 3">
    <name type="scientific">Acetonema longum DSM 6540</name>
    <dbReference type="NCBI Taxonomy" id="1009370"/>
    <lineage>
        <taxon>Bacteria</taxon>
        <taxon>Bacillati</taxon>
        <taxon>Bacillota</taxon>
        <taxon>Negativicutes</taxon>
        <taxon>Acetonemataceae</taxon>
        <taxon>Acetonema</taxon>
    </lineage>
</organism>
<accession>F7NPK6</accession>
<evidence type="ECO:0000259" key="1">
    <source>
        <dbReference type="Pfam" id="PF24801"/>
    </source>
</evidence>
<dbReference type="STRING" id="1009370.ALO_20257"/>
<dbReference type="InterPro" id="IPR055385">
    <property type="entry name" value="GpJ_HDII-ins2"/>
</dbReference>
<dbReference type="AlphaFoldDB" id="F7NPK6"/>
<proteinExistence type="predicted"/>
<evidence type="ECO:0000313" key="2">
    <source>
        <dbReference type="EMBL" id="EGO62026.1"/>
    </source>
</evidence>
<evidence type="ECO:0000313" key="3">
    <source>
        <dbReference type="Proteomes" id="UP000003240"/>
    </source>
</evidence>
<feature type="non-terminal residue" evidence="2">
    <location>
        <position position="276"/>
    </location>
</feature>